<comment type="caution">
    <text evidence="3">The sequence shown here is derived from an EMBL/GenBank/DDBJ whole genome shotgun (WGS) entry which is preliminary data.</text>
</comment>
<reference evidence="3 4" key="1">
    <citation type="submission" date="2022-01" db="EMBL/GenBank/DDBJ databases">
        <title>Paraglaciecola sp. G1-23.</title>
        <authorList>
            <person name="Jin M.S."/>
            <person name="Han D.M."/>
            <person name="Kim H.M."/>
            <person name="Jeon C.O."/>
        </authorList>
    </citation>
    <scope>NUCLEOTIDE SEQUENCE [LARGE SCALE GENOMIC DNA]</scope>
    <source>
        <strain evidence="3 4">G1-23</strain>
    </source>
</reference>
<keyword evidence="1" id="KW-0732">Signal</keyword>
<evidence type="ECO:0000313" key="4">
    <source>
        <dbReference type="Proteomes" id="UP001521137"/>
    </source>
</evidence>
<feature type="domain" description="DM13" evidence="2">
    <location>
        <begin position="210"/>
        <end position="314"/>
    </location>
</feature>
<evidence type="ECO:0000313" key="3">
    <source>
        <dbReference type="EMBL" id="MCF2950485.1"/>
    </source>
</evidence>
<dbReference type="EMBL" id="JAKGAS010000022">
    <property type="protein sequence ID" value="MCF2950485.1"/>
    <property type="molecule type" value="Genomic_DNA"/>
</dbReference>
<protein>
    <submittedName>
        <fullName evidence="3">DM13 domain-containing protein</fullName>
    </submittedName>
</protein>
<keyword evidence="4" id="KW-1185">Reference proteome</keyword>
<accession>A0ABS9DCA0</accession>
<proteinExistence type="predicted"/>
<dbReference type="PANTHER" id="PTHR47281:SF1">
    <property type="entry name" value="OS09G0557700 PROTEIN"/>
    <property type="match status" value="1"/>
</dbReference>
<organism evidence="3 4">
    <name type="scientific">Paraglaciecola algarum</name>
    <dbReference type="NCBI Taxonomy" id="3050085"/>
    <lineage>
        <taxon>Bacteria</taxon>
        <taxon>Pseudomonadati</taxon>
        <taxon>Pseudomonadota</taxon>
        <taxon>Gammaproteobacteria</taxon>
        <taxon>Alteromonadales</taxon>
        <taxon>Alteromonadaceae</taxon>
        <taxon>Paraglaciecola</taxon>
    </lineage>
</organism>
<sequence length="316" mass="33168">MTTRNSIHLSSILVCLLLVACGGSSSAPTGNTPVISPTPQTPAPALTVLSGTFIDSAVQGLNYVTATQTGTTDEEGTFLYIDGETVTFSIGDIQFPEVTAGEMLSPLDVFGVTDVNDIQVQNMARLLQSLDQDGIAGNGITISDNAHTQATGLTVDFASADFATQVEGLVANTGAVYTSLISAQSAIEHLNLSLSNEANTQNCDLNTSKAGYTGEFTNYAHDVAGKAKVLDGCTIEITMFNFDGQAPNVRFYSGNNLMFTGDNAVALSDRIDGRAYQAETIILRMPAGVSVDDFDSISVWCVEFTVDFGSLVLAGP</sequence>
<dbReference type="PROSITE" id="PS51549">
    <property type="entry name" value="DM13"/>
    <property type="match status" value="1"/>
</dbReference>
<dbReference type="Pfam" id="PF10517">
    <property type="entry name" value="DM13"/>
    <property type="match status" value="1"/>
</dbReference>
<gene>
    <name evidence="3" type="ORF">L0668_20420</name>
</gene>
<dbReference type="RefSeq" id="WP_235314582.1">
    <property type="nucleotide sequence ID" value="NZ_JAKGAS010000022.1"/>
</dbReference>
<feature type="chain" id="PRO_5045524439" evidence="1">
    <location>
        <begin position="27"/>
        <end position="316"/>
    </location>
</feature>
<dbReference type="PROSITE" id="PS51257">
    <property type="entry name" value="PROKAR_LIPOPROTEIN"/>
    <property type="match status" value="1"/>
</dbReference>
<evidence type="ECO:0000256" key="1">
    <source>
        <dbReference type="SAM" id="SignalP"/>
    </source>
</evidence>
<evidence type="ECO:0000259" key="2">
    <source>
        <dbReference type="PROSITE" id="PS51549"/>
    </source>
</evidence>
<dbReference type="Proteomes" id="UP001521137">
    <property type="component" value="Unassembled WGS sequence"/>
</dbReference>
<dbReference type="InterPro" id="IPR045879">
    <property type="entry name" value="B561A"/>
</dbReference>
<dbReference type="PANTHER" id="PTHR47281">
    <property type="entry name" value="OS09G0557700 PROTEIN"/>
    <property type="match status" value="1"/>
</dbReference>
<dbReference type="InterPro" id="IPR019545">
    <property type="entry name" value="DM13_domain"/>
</dbReference>
<dbReference type="SMART" id="SM00686">
    <property type="entry name" value="DM13"/>
    <property type="match status" value="1"/>
</dbReference>
<name>A0ABS9DCA0_9ALTE</name>
<feature type="signal peptide" evidence="1">
    <location>
        <begin position="1"/>
        <end position="26"/>
    </location>
</feature>